<sequence>MKILNLIQSLFSKNYNAYLTFLVLTFVLWFSIQLVKSYTFSTDIKIQLVNIPNHVVVDTTVKSIGITLKTNGFKLWTYNLSDKKITLSFKDLKKDTLHSKVNSTELKKKIRNRYGFKNDNIEIQELFISFGYRKKTTKKIPVKVDADLSFKSGYNTLDNIKIKPDSVVISGPNNELKNIDYIRSEKLILKNIKDTLSGKIDLKMPSDKIKASVPDVNYFLPVEKFSEKTLMVDIETVNVPDSLQLSTYPNKAKVSFLVSLKSYDKISDLDFQVVCDYKKRYEEDAIMIPQLVKSSEIVLNPKLQINKVDYLVKQKP</sequence>
<gene>
    <name evidence="1" type="ORF">FCN74_09080</name>
</gene>
<evidence type="ECO:0000313" key="1">
    <source>
        <dbReference type="EMBL" id="TKS56156.1"/>
    </source>
</evidence>
<protein>
    <recommendedName>
        <fullName evidence="3">YbbR-like domain-containing protein</fullName>
    </recommendedName>
</protein>
<evidence type="ECO:0008006" key="3">
    <source>
        <dbReference type="Google" id="ProtNLM"/>
    </source>
</evidence>
<dbReference type="Pfam" id="PF07949">
    <property type="entry name" value="YbbR"/>
    <property type="match status" value="1"/>
</dbReference>
<dbReference type="InterPro" id="IPR053154">
    <property type="entry name" value="c-di-AMP_regulator"/>
</dbReference>
<dbReference type="Gene3D" id="2.170.120.40">
    <property type="entry name" value="YbbR-like domain"/>
    <property type="match status" value="1"/>
</dbReference>
<dbReference type="PANTHER" id="PTHR37804:SF1">
    <property type="entry name" value="CDAA REGULATORY PROTEIN CDAR"/>
    <property type="match status" value="1"/>
</dbReference>
<dbReference type="AlphaFoldDB" id="A0A4U5TQ58"/>
<reference evidence="1 2" key="1">
    <citation type="submission" date="2019-04" db="EMBL/GenBank/DDBJ databases">
        <title>Psychroflexus halotolerans sp. nov., isolated from a marine solar saltern.</title>
        <authorList>
            <person name="Feng X."/>
        </authorList>
    </citation>
    <scope>NUCLEOTIDE SEQUENCE [LARGE SCALE GENOMIC DNA]</scope>
    <source>
        <strain evidence="1 2">WDS2C27</strain>
    </source>
</reference>
<comment type="caution">
    <text evidence="1">The sequence shown here is derived from an EMBL/GenBank/DDBJ whole genome shotgun (WGS) entry which is preliminary data.</text>
</comment>
<dbReference type="InterPro" id="IPR012505">
    <property type="entry name" value="YbbR"/>
</dbReference>
<dbReference type="EMBL" id="SWMU01000003">
    <property type="protein sequence ID" value="TKS56156.1"/>
    <property type="molecule type" value="Genomic_DNA"/>
</dbReference>
<evidence type="ECO:0000313" key="2">
    <source>
        <dbReference type="Proteomes" id="UP000306552"/>
    </source>
</evidence>
<proteinExistence type="predicted"/>
<dbReference type="RefSeq" id="WP_138932274.1">
    <property type="nucleotide sequence ID" value="NZ_SWMU01000003.1"/>
</dbReference>
<accession>A0A4U5TQ58</accession>
<dbReference type="PANTHER" id="PTHR37804">
    <property type="entry name" value="CDAA REGULATORY PROTEIN CDAR"/>
    <property type="match status" value="1"/>
</dbReference>
<organism evidence="1 2">
    <name type="scientific">Mesohalobacter halotolerans</name>
    <dbReference type="NCBI Taxonomy" id="1883405"/>
    <lineage>
        <taxon>Bacteria</taxon>
        <taxon>Pseudomonadati</taxon>
        <taxon>Bacteroidota</taxon>
        <taxon>Flavobacteriia</taxon>
        <taxon>Flavobacteriales</taxon>
        <taxon>Flavobacteriaceae</taxon>
        <taxon>Mesohalobacter</taxon>
    </lineage>
</organism>
<name>A0A4U5TQ58_9FLAO</name>
<dbReference type="OrthoDB" id="1150187at2"/>
<keyword evidence="2" id="KW-1185">Reference proteome</keyword>
<dbReference type="Proteomes" id="UP000306552">
    <property type="component" value="Unassembled WGS sequence"/>
</dbReference>